<evidence type="ECO:0000256" key="2">
    <source>
        <dbReference type="ARBA" id="ARBA00004651"/>
    </source>
</evidence>
<dbReference type="InterPro" id="IPR003660">
    <property type="entry name" value="HAMP_dom"/>
</dbReference>
<dbReference type="CDD" id="cd00082">
    <property type="entry name" value="HisKA"/>
    <property type="match status" value="1"/>
</dbReference>
<dbReference type="Gene3D" id="3.30.565.10">
    <property type="entry name" value="Histidine kinase-like ATPase, C-terminal domain"/>
    <property type="match status" value="1"/>
</dbReference>
<dbReference type="PROSITE" id="PS50885">
    <property type="entry name" value="HAMP"/>
    <property type="match status" value="1"/>
</dbReference>
<keyword evidence="13" id="KW-1133">Transmembrane helix</keyword>
<feature type="transmembrane region" description="Helical" evidence="13">
    <location>
        <begin position="12"/>
        <end position="33"/>
    </location>
</feature>
<dbReference type="SUPFAM" id="SSF158472">
    <property type="entry name" value="HAMP domain-like"/>
    <property type="match status" value="1"/>
</dbReference>
<keyword evidence="8 16" id="KW-0418">Kinase</keyword>
<dbReference type="RefSeq" id="WP_182539812.1">
    <property type="nucleotide sequence ID" value="NZ_JACJIP010000047.1"/>
</dbReference>
<keyword evidence="6" id="KW-0808">Transferase</keyword>
<dbReference type="FunFam" id="1.10.287.130:FF:000001">
    <property type="entry name" value="Two-component sensor histidine kinase"/>
    <property type="match status" value="1"/>
</dbReference>
<dbReference type="GO" id="GO:0005886">
    <property type="term" value="C:plasma membrane"/>
    <property type="evidence" value="ECO:0007669"/>
    <property type="project" value="UniProtKB-SubCell"/>
</dbReference>
<evidence type="ECO:0000256" key="12">
    <source>
        <dbReference type="SAM" id="Coils"/>
    </source>
</evidence>
<feature type="domain" description="Histidine kinase" evidence="14">
    <location>
        <begin position="372"/>
        <end position="584"/>
    </location>
</feature>
<reference evidence="16 17" key="1">
    <citation type="submission" date="2020-08" db="EMBL/GenBank/DDBJ databases">
        <title>Genomic Encyclopedia of Type Strains, Phase III (KMG-III): the genomes of soil and plant-associated and newly described type strains.</title>
        <authorList>
            <person name="Whitman W."/>
        </authorList>
    </citation>
    <scope>NUCLEOTIDE SEQUENCE [LARGE SCALE GENOMIC DNA]</scope>
    <source>
        <strain evidence="16 17">CECT 8693</strain>
    </source>
</reference>
<accession>A0A7W3SYK3</accession>
<dbReference type="InterPro" id="IPR005467">
    <property type="entry name" value="His_kinase_dom"/>
</dbReference>
<dbReference type="CDD" id="cd06225">
    <property type="entry name" value="HAMP"/>
    <property type="match status" value="1"/>
</dbReference>
<evidence type="ECO:0000256" key="4">
    <source>
        <dbReference type="ARBA" id="ARBA00022475"/>
    </source>
</evidence>
<dbReference type="SMART" id="SM00304">
    <property type="entry name" value="HAMP"/>
    <property type="match status" value="1"/>
</dbReference>
<dbReference type="Pfam" id="PF00512">
    <property type="entry name" value="HisKA"/>
    <property type="match status" value="1"/>
</dbReference>
<dbReference type="SMART" id="SM00387">
    <property type="entry name" value="HATPase_c"/>
    <property type="match status" value="1"/>
</dbReference>
<keyword evidence="9" id="KW-0067">ATP-binding</keyword>
<dbReference type="InterPro" id="IPR003594">
    <property type="entry name" value="HATPase_dom"/>
</dbReference>
<evidence type="ECO:0000256" key="11">
    <source>
        <dbReference type="ARBA" id="ARBA00023136"/>
    </source>
</evidence>
<dbReference type="GO" id="GO:0016036">
    <property type="term" value="P:cellular response to phosphate starvation"/>
    <property type="evidence" value="ECO:0007669"/>
    <property type="project" value="TreeGrafter"/>
</dbReference>
<feature type="domain" description="HAMP" evidence="15">
    <location>
        <begin position="291"/>
        <end position="343"/>
    </location>
</feature>
<dbReference type="InterPro" id="IPR050351">
    <property type="entry name" value="BphY/WalK/GraS-like"/>
</dbReference>
<organism evidence="16 17">
    <name type="scientific">Fontibacillus solani</name>
    <dbReference type="NCBI Taxonomy" id="1572857"/>
    <lineage>
        <taxon>Bacteria</taxon>
        <taxon>Bacillati</taxon>
        <taxon>Bacillota</taxon>
        <taxon>Bacilli</taxon>
        <taxon>Bacillales</taxon>
        <taxon>Paenibacillaceae</taxon>
        <taxon>Fontibacillus</taxon>
    </lineage>
</organism>
<dbReference type="SMART" id="SM00388">
    <property type="entry name" value="HisKA"/>
    <property type="match status" value="1"/>
</dbReference>
<keyword evidence="17" id="KW-1185">Reference proteome</keyword>
<evidence type="ECO:0000256" key="3">
    <source>
        <dbReference type="ARBA" id="ARBA00012438"/>
    </source>
</evidence>
<evidence type="ECO:0000256" key="7">
    <source>
        <dbReference type="ARBA" id="ARBA00022741"/>
    </source>
</evidence>
<keyword evidence="13" id="KW-0812">Transmembrane</keyword>
<keyword evidence="7" id="KW-0547">Nucleotide-binding</keyword>
<dbReference type="InterPro" id="IPR003661">
    <property type="entry name" value="HisK_dim/P_dom"/>
</dbReference>
<dbReference type="GO" id="GO:0004721">
    <property type="term" value="F:phosphoprotein phosphatase activity"/>
    <property type="evidence" value="ECO:0007669"/>
    <property type="project" value="TreeGrafter"/>
</dbReference>
<dbReference type="PROSITE" id="PS50109">
    <property type="entry name" value="HIS_KIN"/>
    <property type="match status" value="1"/>
</dbReference>
<proteinExistence type="predicted"/>
<gene>
    <name evidence="16" type="ORF">FHR92_004809</name>
</gene>
<evidence type="ECO:0000256" key="13">
    <source>
        <dbReference type="SAM" id="Phobius"/>
    </source>
</evidence>
<evidence type="ECO:0000313" key="16">
    <source>
        <dbReference type="EMBL" id="MBA9088313.1"/>
    </source>
</evidence>
<dbReference type="InterPro" id="IPR036890">
    <property type="entry name" value="HATPase_C_sf"/>
</dbReference>
<sequence length="584" mass="67160">MKRPGVTLKLFILTVIFFAIFYGMIILCHLLFFGDFYQKYKITNVERNLEKFASYYVNEEGDFNKLSREAVKFIARNKSQLAIVNMDGNLIMDDPWHIIIKKANGQKVIVSMSFIKNLYSNELIAAKIQEGDMLKLWGRIDYRSTEPSTVMYPEKIYKQGAGEIGEIIEAEGTVISGVVTDIVMPSLNTRGQGQGLLLEALYKWFPLSEEQKKELMASKTQEIEWIEPWSGTRNVIMIMPIKKETGEMELLFSLTNLQEISDANQALRLFYIYLGFGGFCLILGLSFFFSKFVTRPLITLNQMAKRMVHLDFSTNKPLQQNDELGSLSNSMLIMSQNLDKALRELREANQQLKNDMEQKQRMEKTQQSFFTNASHELKTPLSIVKSFAEGLQDGVNPDKREHYVSVIVEETEKMEMLIKDMLDLARLESGSIQLRRKSFLLSEMVERISEKLVYLLRNRQLSIIVVPVNELPVLADPDWIEQVILNFTVNAIRHAEEGSTITIVVQSDDRKSILFMDNKGEQIPEEQQKLIWERFYRGEESRSRQTGGTGLGLSIAKQILDLHGYDYAAENLPDGVRFVVIFHR</sequence>
<evidence type="ECO:0000256" key="8">
    <source>
        <dbReference type="ARBA" id="ARBA00022777"/>
    </source>
</evidence>
<evidence type="ECO:0000259" key="14">
    <source>
        <dbReference type="PROSITE" id="PS50109"/>
    </source>
</evidence>
<dbReference type="EMBL" id="JACJIP010000047">
    <property type="protein sequence ID" value="MBA9088313.1"/>
    <property type="molecule type" value="Genomic_DNA"/>
</dbReference>
<feature type="coiled-coil region" evidence="12">
    <location>
        <begin position="331"/>
        <end position="365"/>
    </location>
</feature>
<dbReference type="PANTHER" id="PTHR45453">
    <property type="entry name" value="PHOSPHATE REGULON SENSOR PROTEIN PHOR"/>
    <property type="match status" value="1"/>
</dbReference>
<evidence type="ECO:0000313" key="17">
    <source>
        <dbReference type="Proteomes" id="UP000567067"/>
    </source>
</evidence>
<dbReference type="Pfam" id="PF00672">
    <property type="entry name" value="HAMP"/>
    <property type="match status" value="1"/>
</dbReference>
<comment type="catalytic activity">
    <reaction evidence="1">
        <text>ATP + protein L-histidine = ADP + protein N-phospho-L-histidine.</text>
        <dbReference type="EC" id="2.7.13.3"/>
    </reaction>
</comment>
<evidence type="ECO:0000256" key="10">
    <source>
        <dbReference type="ARBA" id="ARBA00023012"/>
    </source>
</evidence>
<dbReference type="SUPFAM" id="SSF47384">
    <property type="entry name" value="Homodimeric domain of signal transducing histidine kinase"/>
    <property type="match status" value="1"/>
</dbReference>
<keyword evidence="12" id="KW-0175">Coiled coil</keyword>
<dbReference type="PANTHER" id="PTHR45453:SF3">
    <property type="entry name" value="HISTIDINE KINASE"/>
    <property type="match status" value="1"/>
</dbReference>
<evidence type="ECO:0000256" key="1">
    <source>
        <dbReference type="ARBA" id="ARBA00000085"/>
    </source>
</evidence>
<evidence type="ECO:0000256" key="6">
    <source>
        <dbReference type="ARBA" id="ARBA00022679"/>
    </source>
</evidence>
<dbReference type="Gene3D" id="1.10.287.130">
    <property type="match status" value="1"/>
</dbReference>
<comment type="subcellular location">
    <subcellularLocation>
        <location evidence="2">Cell membrane</location>
        <topology evidence="2">Multi-pass membrane protein</topology>
    </subcellularLocation>
</comment>
<keyword evidence="10" id="KW-0902">Two-component regulatory system</keyword>
<name>A0A7W3SYK3_9BACL</name>
<evidence type="ECO:0000256" key="9">
    <source>
        <dbReference type="ARBA" id="ARBA00022840"/>
    </source>
</evidence>
<dbReference type="Proteomes" id="UP000567067">
    <property type="component" value="Unassembled WGS sequence"/>
</dbReference>
<protein>
    <recommendedName>
        <fullName evidence="3">histidine kinase</fullName>
        <ecNumber evidence="3">2.7.13.3</ecNumber>
    </recommendedName>
</protein>
<keyword evidence="4" id="KW-1003">Cell membrane</keyword>
<evidence type="ECO:0000259" key="15">
    <source>
        <dbReference type="PROSITE" id="PS50885"/>
    </source>
</evidence>
<dbReference type="EC" id="2.7.13.3" evidence="3"/>
<keyword evidence="11 13" id="KW-0472">Membrane</keyword>
<dbReference type="SUPFAM" id="SSF55874">
    <property type="entry name" value="ATPase domain of HSP90 chaperone/DNA topoisomerase II/histidine kinase"/>
    <property type="match status" value="1"/>
</dbReference>
<dbReference type="InterPro" id="IPR036097">
    <property type="entry name" value="HisK_dim/P_sf"/>
</dbReference>
<feature type="transmembrane region" description="Helical" evidence="13">
    <location>
        <begin position="270"/>
        <end position="289"/>
    </location>
</feature>
<dbReference type="Pfam" id="PF02518">
    <property type="entry name" value="HATPase_c"/>
    <property type="match status" value="1"/>
</dbReference>
<dbReference type="AlphaFoldDB" id="A0A7W3SYK3"/>
<dbReference type="Gene3D" id="6.10.340.10">
    <property type="match status" value="1"/>
</dbReference>
<dbReference type="CDD" id="cd00075">
    <property type="entry name" value="HATPase"/>
    <property type="match status" value="1"/>
</dbReference>
<dbReference type="GO" id="GO:0005524">
    <property type="term" value="F:ATP binding"/>
    <property type="evidence" value="ECO:0007669"/>
    <property type="project" value="UniProtKB-KW"/>
</dbReference>
<keyword evidence="5" id="KW-0597">Phosphoprotein</keyword>
<evidence type="ECO:0000256" key="5">
    <source>
        <dbReference type="ARBA" id="ARBA00022553"/>
    </source>
</evidence>
<comment type="caution">
    <text evidence="16">The sequence shown here is derived from an EMBL/GenBank/DDBJ whole genome shotgun (WGS) entry which is preliminary data.</text>
</comment>
<dbReference type="GO" id="GO:0000155">
    <property type="term" value="F:phosphorelay sensor kinase activity"/>
    <property type="evidence" value="ECO:0007669"/>
    <property type="project" value="InterPro"/>
</dbReference>